<feature type="region of interest" description="Disordered" evidence="1">
    <location>
        <begin position="47"/>
        <end position="84"/>
    </location>
</feature>
<protein>
    <submittedName>
        <fullName evidence="2">Uncharacterized protein</fullName>
    </submittedName>
</protein>
<organism evidence="2 3">
    <name type="scientific">Thlaspi arvense</name>
    <name type="common">Field penny-cress</name>
    <dbReference type="NCBI Taxonomy" id="13288"/>
    <lineage>
        <taxon>Eukaryota</taxon>
        <taxon>Viridiplantae</taxon>
        <taxon>Streptophyta</taxon>
        <taxon>Embryophyta</taxon>
        <taxon>Tracheophyta</taxon>
        <taxon>Spermatophyta</taxon>
        <taxon>Magnoliopsida</taxon>
        <taxon>eudicotyledons</taxon>
        <taxon>Gunneridae</taxon>
        <taxon>Pentapetalae</taxon>
        <taxon>rosids</taxon>
        <taxon>malvids</taxon>
        <taxon>Brassicales</taxon>
        <taxon>Brassicaceae</taxon>
        <taxon>Thlaspideae</taxon>
        <taxon>Thlaspi</taxon>
    </lineage>
</organism>
<keyword evidence="3" id="KW-1185">Reference proteome</keyword>
<sequence>MRWLESEKRLKWVIPFVTASIKASRIARASTTRAEVTKRLEAWSFSDLPPGNGNVHPNPASREFPITPHPYSTSPPYHPPVEADGGRYCPRFPSKCKRRGIKFQFLLEVTGPGI</sequence>
<evidence type="ECO:0000313" key="2">
    <source>
        <dbReference type="EMBL" id="CAH2035302.1"/>
    </source>
</evidence>
<evidence type="ECO:0000256" key="1">
    <source>
        <dbReference type="SAM" id="MobiDB-lite"/>
    </source>
</evidence>
<gene>
    <name evidence="2" type="ORF">TAV2_LOCUS1556</name>
</gene>
<accession>A0AAU9R778</accession>
<dbReference type="AlphaFoldDB" id="A0AAU9R778"/>
<name>A0AAU9R778_THLAR</name>
<proteinExistence type="predicted"/>
<dbReference type="EMBL" id="OU466857">
    <property type="protein sequence ID" value="CAH2035302.1"/>
    <property type="molecule type" value="Genomic_DNA"/>
</dbReference>
<evidence type="ECO:0000313" key="3">
    <source>
        <dbReference type="Proteomes" id="UP000836841"/>
    </source>
</evidence>
<dbReference type="Proteomes" id="UP000836841">
    <property type="component" value="Chromosome 1"/>
</dbReference>
<reference evidence="2 3" key="1">
    <citation type="submission" date="2022-03" db="EMBL/GenBank/DDBJ databases">
        <authorList>
            <person name="Nunn A."/>
            <person name="Chopra R."/>
            <person name="Nunn A."/>
            <person name="Contreras Garrido A."/>
        </authorList>
    </citation>
    <scope>NUCLEOTIDE SEQUENCE [LARGE SCALE GENOMIC DNA]</scope>
</reference>